<name>A0ABD0JEX7_9CAEN</name>
<evidence type="ECO:0000313" key="3">
    <source>
        <dbReference type="Proteomes" id="UP001519460"/>
    </source>
</evidence>
<sequence>MQKQVDDKDNTNNESSVLMEIPEDHASIPREPSSPSVSQIMPDTSLLPAVIADGEAGHVSDNNSRHVIQTTAELNPITIGQDTPRSWSAVVFGVAAPVAPYCNFPPPSSVVDTRIASIQQESNYVPMYRSVVSSARHDSVTVVVSPTGDTDTGTEVVPLYENNGCSLYENTVLSRAAKQEIRFCKVKESSC</sequence>
<evidence type="ECO:0000256" key="1">
    <source>
        <dbReference type="SAM" id="MobiDB-lite"/>
    </source>
</evidence>
<feature type="compositionally biased region" description="Basic and acidic residues" evidence="1">
    <location>
        <begin position="1"/>
        <end position="11"/>
    </location>
</feature>
<keyword evidence="3" id="KW-1185">Reference proteome</keyword>
<dbReference type="AlphaFoldDB" id="A0ABD0JEX7"/>
<dbReference type="EMBL" id="JACVVK020000471">
    <property type="protein sequence ID" value="KAK7473415.1"/>
    <property type="molecule type" value="Genomic_DNA"/>
</dbReference>
<proteinExistence type="predicted"/>
<organism evidence="2 3">
    <name type="scientific">Batillaria attramentaria</name>
    <dbReference type="NCBI Taxonomy" id="370345"/>
    <lineage>
        <taxon>Eukaryota</taxon>
        <taxon>Metazoa</taxon>
        <taxon>Spiralia</taxon>
        <taxon>Lophotrochozoa</taxon>
        <taxon>Mollusca</taxon>
        <taxon>Gastropoda</taxon>
        <taxon>Caenogastropoda</taxon>
        <taxon>Sorbeoconcha</taxon>
        <taxon>Cerithioidea</taxon>
        <taxon>Batillariidae</taxon>
        <taxon>Batillaria</taxon>
    </lineage>
</organism>
<dbReference type="Proteomes" id="UP001519460">
    <property type="component" value="Unassembled WGS sequence"/>
</dbReference>
<protein>
    <submittedName>
        <fullName evidence="2">Uncharacterized protein</fullName>
    </submittedName>
</protein>
<feature type="region of interest" description="Disordered" evidence="1">
    <location>
        <begin position="1"/>
        <end position="41"/>
    </location>
</feature>
<reference evidence="2 3" key="1">
    <citation type="journal article" date="2023" name="Sci. Data">
        <title>Genome assembly of the Korean intertidal mud-creeper Batillaria attramentaria.</title>
        <authorList>
            <person name="Patra A.K."/>
            <person name="Ho P.T."/>
            <person name="Jun S."/>
            <person name="Lee S.J."/>
            <person name="Kim Y."/>
            <person name="Won Y.J."/>
        </authorList>
    </citation>
    <scope>NUCLEOTIDE SEQUENCE [LARGE SCALE GENOMIC DNA]</scope>
    <source>
        <strain evidence="2">Wonlab-2016</strain>
    </source>
</reference>
<comment type="caution">
    <text evidence="2">The sequence shown here is derived from an EMBL/GenBank/DDBJ whole genome shotgun (WGS) entry which is preliminary data.</text>
</comment>
<accession>A0ABD0JEX7</accession>
<gene>
    <name evidence="2" type="ORF">BaRGS_00035342</name>
</gene>
<evidence type="ECO:0000313" key="2">
    <source>
        <dbReference type="EMBL" id="KAK7473415.1"/>
    </source>
</evidence>